<dbReference type="InterPro" id="IPR000182">
    <property type="entry name" value="GNAT_dom"/>
</dbReference>
<dbReference type="AlphaFoldDB" id="A0A3M7TW76"/>
<organism evidence="7 8">
    <name type="scientific">Alteribacter keqinensis</name>
    <dbReference type="NCBI Taxonomy" id="2483800"/>
    <lineage>
        <taxon>Bacteria</taxon>
        <taxon>Bacillati</taxon>
        <taxon>Bacillota</taxon>
        <taxon>Bacilli</taxon>
        <taxon>Bacillales</taxon>
        <taxon>Bacillaceae</taxon>
        <taxon>Alteribacter</taxon>
    </lineage>
</organism>
<comment type="pathway">
    <text evidence="2">Siderophore biosynthesis.</text>
</comment>
<comment type="function">
    <text evidence="1">Acyltransferase required for the direct transfer of medium- to long-chain fatty acyl moieties from a carrier protein (MbtL) on to the epsilon-amino group of lysine residue in the mycobactin core.</text>
</comment>
<evidence type="ECO:0000256" key="2">
    <source>
        <dbReference type="ARBA" id="ARBA00004924"/>
    </source>
</evidence>
<dbReference type="SMART" id="SM01006">
    <property type="entry name" value="AlcB"/>
    <property type="match status" value="1"/>
</dbReference>
<accession>A0A3M7TW76</accession>
<reference evidence="7 8" key="1">
    <citation type="submission" date="2018-10" db="EMBL/GenBank/DDBJ databases">
        <title>Bacillus Keqinensis sp. nov., a moderately halophilic bacterium isolated from a saline-alkaline lake.</title>
        <authorList>
            <person name="Wang H."/>
        </authorList>
    </citation>
    <scope>NUCLEOTIDE SEQUENCE [LARGE SCALE GENOMIC DNA]</scope>
    <source>
        <strain evidence="7 8">KQ-3</strain>
    </source>
</reference>
<dbReference type="EMBL" id="RHIB01000001">
    <property type="protein sequence ID" value="RNA69733.1"/>
    <property type="molecule type" value="Genomic_DNA"/>
</dbReference>
<keyword evidence="4" id="KW-0046">Antibiotic resistance</keyword>
<dbReference type="SUPFAM" id="SSF55729">
    <property type="entry name" value="Acyl-CoA N-acyltransferases (Nat)"/>
    <property type="match status" value="1"/>
</dbReference>
<dbReference type="PANTHER" id="PTHR31438">
    <property type="entry name" value="LYSINE N-ACYLTRANSFERASE C17G9.06C-RELATED"/>
    <property type="match status" value="1"/>
</dbReference>
<evidence type="ECO:0000313" key="8">
    <source>
        <dbReference type="Proteomes" id="UP000278746"/>
    </source>
</evidence>
<sequence>MLYDFEYLDDSICQKIAFKQVTENDDELIHKWMNEEHVHPFWNLNITLKAFKSHLKKALADKHQSLYLGFLDGQAVSYWEAYWVKGDVVEKAYTAHPYDQGVHLLLGEKRYLGKGYSLPLLRAMVRFQFQVNDTKKIVAEPDIRNEKMIHVFKKCGFKPIKPIELPDKTGLLMFCERKEFEGRWQV</sequence>
<dbReference type="GO" id="GO:0016410">
    <property type="term" value="F:N-acyltransferase activity"/>
    <property type="evidence" value="ECO:0007669"/>
    <property type="project" value="TreeGrafter"/>
</dbReference>
<evidence type="ECO:0000313" key="7">
    <source>
        <dbReference type="EMBL" id="RNA69733.1"/>
    </source>
</evidence>
<evidence type="ECO:0000256" key="1">
    <source>
        <dbReference type="ARBA" id="ARBA00003818"/>
    </source>
</evidence>
<dbReference type="GO" id="GO:0019290">
    <property type="term" value="P:siderophore biosynthetic process"/>
    <property type="evidence" value="ECO:0007669"/>
    <property type="project" value="InterPro"/>
</dbReference>
<dbReference type="InterPro" id="IPR016181">
    <property type="entry name" value="Acyl_CoA_acyltransferase"/>
</dbReference>
<proteinExistence type="predicted"/>
<dbReference type="PANTHER" id="PTHR31438:SF1">
    <property type="entry name" value="LYSINE N-ACYLTRANSFERASE C17G9.06C-RELATED"/>
    <property type="match status" value="1"/>
</dbReference>
<keyword evidence="7" id="KW-0808">Transferase</keyword>
<name>A0A3M7TW76_9BACI</name>
<dbReference type="Pfam" id="PF13523">
    <property type="entry name" value="Acetyltransf_8"/>
    <property type="match status" value="1"/>
</dbReference>
<comment type="caution">
    <text evidence="7">The sequence shown here is derived from an EMBL/GenBank/DDBJ whole genome shotgun (WGS) entry which is preliminary data.</text>
</comment>
<dbReference type="OrthoDB" id="9795206at2"/>
<evidence type="ECO:0000256" key="5">
    <source>
        <dbReference type="ARBA" id="ARBA00031122"/>
    </source>
</evidence>
<dbReference type="Proteomes" id="UP000278746">
    <property type="component" value="Unassembled WGS sequence"/>
</dbReference>
<evidence type="ECO:0000256" key="4">
    <source>
        <dbReference type="ARBA" id="ARBA00023251"/>
    </source>
</evidence>
<dbReference type="Gene3D" id="3.40.630.30">
    <property type="match status" value="1"/>
</dbReference>
<gene>
    <name evidence="7" type="ORF">EBO34_07295</name>
</gene>
<evidence type="ECO:0000256" key="3">
    <source>
        <dbReference type="ARBA" id="ARBA00020586"/>
    </source>
</evidence>
<evidence type="ECO:0000259" key="6">
    <source>
        <dbReference type="PROSITE" id="PS51186"/>
    </source>
</evidence>
<dbReference type="InterPro" id="IPR019432">
    <property type="entry name" value="Acyltransferase_MbtK/IucB-like"/>
</dbReference>
<dbReference type="PROSITE" id="PS51186">
    <property type="entry name" value="GNAT"/>
    <property type="match status" value="1"/>
</dbReference>
<dbReference type="RefSeq" id="WP_122897246.1">
    <property type="nucleotide sequence ID" value="NZ_RHIB01000001.1"/>
</dbReference>
<dbReference type="GO" id="GO:0046677">
    <property type="term" value="P:response to antibiotic"/>
    <property type="evidence" value="ECO:0007669"/>
    <property type="project" value="UniProtKB-KW"/>
</dbReference>
<feature type="domain" description="N-acetyltransferase" evidence="6">
    <location>
        <begin position="16"/>
        <end position="178"/>
    </location>
</feature>
<protein>
    <recommendedName>
        <fullName evidence="3">Lysine N-acyltransferase MbtK</fullName>
    </recommendedName>
    <alternativeName>
        <fullName evidence="5">Mycobactin synthase protein K</fullName>
    </alternativeName>
</protein>
<keyword evidence="8" id="KW-1185">Reference proteome</keyword>